<name>A0A507ATQ4_9PEZI</name>
<evidence type="ECO:0000313" key="4">
    <source>
        <dbReference type="Proteomes" id="UP000319257"/>
    </source>
</evidence>
<keyword evidence="4" id="KW-1185">Reference proteome</keyword>
<dbReference type="RefSeq" id="XP_030995073.1">
    <property type="nucleotide sequence ID" value="XM_031140956.1"/>
</dbReference>
<feature type="chain" id="PRO_5021484258" evidence="2">
    <location>
        <begin position="20"/>
        <end position="679"/>
    </location>
</feature>
<dbReference type="GeneID" id="41973782"/>
<dbReference type="EMBL" id="SKBQ01000035">
    <property type="protein sequence ID" value="TPX13362.1"/>
    <property type="molecule type" value="Genomic_DNA"/>
</dbReference>
<evidence type="ECO:0000256" key="1">
    <source>
        <dbReference type="SAM" id="MobiDB-lite"/>
    </source>
</evidence>
<reference evidence="3 4" key="1">
    <citation type="submission" date="2019-06" db="EMBL/GenBank/DDBJ databases">
        <title>Draft genome sequence of the filamentous fungus Phialemoniopsis curvata isolated from diesel fuel.</title>
        <authorList>
            <person name="Varaljay V.A."/>
            <person name="Lyon W.J."/>
            <person name="Crouch A.L."/>
            <person name="Drake C.E."/>
            <person name="Hollomon J.M."/>
            <person name="Nadeau L.J."/>
            <person name="Nunn H.S."/>
            <person name="Stevenson B.S."/>
            <person name="Bojanowski C.L."/>
            <person name="Crookes-Goodson W.J."/>
        </authorList>
    </citation>
    <scope>NUCLEOTIDE SEQUENCE [LARGE SCALE GENOMIC DNA]</scope>
    <source>
        <strain evidence="3 4">D216</strain>
    </source>
</reference>
<feature type="region of interest" description="Disordered" evidence="1">
    <location>
        <begin position="317"/>
        <end position="366"/>
    </location>
</feature>
<protein>
    <submittedName>
        <fullName evidence="3">Uncharacterized protein</fullName>
    </submittedName>
</protein>
<dbReference type="AlphaFoldDB" id="A0A507ATQ4"/>
<dbReference type="STRING" id="1093900.A0A507ATQ4"/>
<accession>A0A507ATQ4</accession>
<gene>
    <name evidence="3" type="ORF">E0L32_006335</name>
</gene>
<dbReference type="InParanoid" id="A0A507ATQ4"/>
<evidence type="ECO:0000256" key="2">
    <source>
        <dbReference type="SAM" id="SignalP"/>
    </source>
</evidence>
<organism evidence="3 4">
    <name type="scientific">Thyridium curvatum</name>
    <dbReference type="NCBI Taxonomy" id="1093900"/>
    <lineage>
        <taxon>Eukaryota</taxon>
        <taxon>Fungi</taxon>
        <taxon>Dikarya</taxon>
        <taxon>Ascomycota</taxon>
        <taxon>Pezizomycotina</taxon>
        <taxon>Sordariomycetes</taxon>
        <taxon>Sordariomycetidae</taxon>
        <taxon>Thyridiales</taxon>
        <taxon>Thyridiaceae</taxon>
        <taxon>Thyridium</taxon>
    </lineage>
</organism>
<feature type="signal peptide" evidence="2">
    <location>
        <begin position="1"/>
        <end position="19"/>
    </location>
</feature>
<sequence length="679" mass="65931">MHLTRLFASVLLGHQLASAALPANLCPDAVIIQPVVVVDQSPVLVNGFFPHDTSLLINGIAVPITNAPISLSTVITGSSSSAATLTSGAGLSAATYTTLTGYFNGPAGSEPKTITFPPSQPGGTGTVIVESPAPSAFNGPYTTVTGGYDGSVTRSLTLPPAGTDTIGTVIVETPAASNLNGPAAFTGPYTTLTGGYDGSVTQTFTLDPAGTDTVGTIIIETPASGVSAINGPAAFTGPYTTITGGYGGSTTLTLTLAPTGSDTVGTVVVETPTTGNSPFTGPYTTISGGYGGTTTLTVTLPPSGTGTVGTVIVQTPTSSSVNGAAPTSSESTGATGASNPSSSTSSPTTSAESSPSSTASASTSPPATTCFATVTSTPSSQTCATGLPQACESLSSSSGLALIPLVPLCLAALGPFAVGNVATCLTTDTISVTTAGTTIVSCLNTALSGTCISSLPAACSNLSNENGLALVADVPACVVALGPFAVGEALVCLSTSSIAETTTGASIITCLNNALKLTSATPTTSVVPTACPAASSTPSSGCQVSLPPNCANLASVSGLDLIVDVPLCLTALGVYGVGNAAACLATDVITTSTTGGSIINCLNTALEASCPTSLPSACTKLNSDNGSAALLVDIPLCVVALGPFAAGNAAVCLSTTTLTESTTGSSIVECLEKALGISL</sequence>
<comment type="caution">
    <text evidence="3">The sequence shown here is derived from an EMBL/GenBank/DDBJ whole genome shotgun (WGS) entry which is preliminary data.</text>
</comment>
<keyword evidence="2" id="KW-0732">Signal</keyword>
<dbReference type="OrthoDB" id="5151634at2759"/>
<evidence type="ECO:0000313" key="3">
    <source>
        <dbReference type="EMBL" id="TPX13362.1"/>
    </source>
</evidence>
<dbReference type="Proteomes" id="UP000319257">
    <property type="component" value="Unassembled WGS sequence"/>
</dbReference>
<proteinExistence type="predicted"/>